<keyword evidence="7" id="KW-0479">Metal-binding</keyword>
<dbReference type="SMART" id="SM01209">
    <property type="entry name" value="GARS_A"/>
    <property type="match status" value="1"/>
</dbReference>
<comment type="cofactor">
    <cofactor evidence="2">
        <name>Mg(2+)</name>
        <dbReference type="ChEBI" id="CHEBI:18420"/>
    </cofactor>
</comment>
<evidence type="ECO:0000256" key="10">
    <source>
        <dbReference type="ARBA" id="ARBA00022840"/>
    </source>
</evidence>
<dbReference type="GO" id="GO:0009113">
    <property type="term" value="P:purine nucleobase biosynthetic process"/>
    <property type="evidence" value="ECO:0007669"/>
    <property type="project" value="InterPro"/>
</dbReference>
<dbReference type="InterPro" id="IPR020562">
    <property type="entry name" value="PRibGlycinamide_synth_N"/>
</dbReference>
<evidence type="ECO:0000256" key="17">
    <source>
        <dbReference type="HAMAP-Rule" id="MF_00138"/>
    </source>
</evidence>
<evidence type="ECO:0000313" key="19">
    <source>
        <dbReference type="Proteomes" id="UP000029558"/>
    </source>
</evidence>
<evidence type="ECO:0000256" key="8">
    <source>
        <dbReference type="ARBA" id="ARBA00022741"/>
    </source>
</evidence>
<keyword evidence="6 17" id="KW-0436">Ligase</keyword>
<dbReference type="Proteomes" id="UP000029558">
    <property type="component" value="Chromosome"/>
</dbReference>
<keyword evidence="10" id="KW-0067">ATP-binding</keyword>
<dbReference type="PROSITE" id="PS50975">
    <property type="entry name" value="ATP_GRASP"/>
    <property type="match status" value="1"/>
</dbReference>
<dbReference type="PROSITE" id="PS00184">
    <property type="entry name" value="GARS"/>
    <property type="match status" value="1"/>
</dbReference>
<evidence type="ECO:0000256" key="12">
    <source>
        <dbReference type="ARBA" id="ARBA00023211"/>
    </source>
</evidence>
<evidence type="ECO:0000256" key="3">
    <source>
        <dbReference type="ARBA" id="ARBA00005174"/>
    </source>
</evidence>
<organism evidence="18 19">
    <name type="scientific">Piscirickettsia salmonis</name>
    <dbReference type="NCBI Taxonomy" id="1238"/>
    <lineage>
        <taxon>Bacteria</taxon>
        <taxon>Pseudomonadati</taxon>
        <taxon>Pseudomonadota</taxon>
        <taxon>Gammaproteobacteria</taxon>
        <taxon>Thiotrichales</taxon>
        <taxon>Piscirickettsiaceae</taxon>
        <taxon>Piscirickettsia</taxon>
    </lineage>
</organism>
<dbReference type="AlphaFoldDB" id="A0A1L6TG98"/>
<name>A0A1L6TG98_PISSA</name>
<dbReference type="Gene3D" id="3.30.1490.20">
    <property type="entry name" value="ATP-grasp fold, A domain"/>
    <property type="match status" value="1"/>
</dbReference>
<dbReference type="InterPro" id="IPR020559">
    <property type="entry name" value="PRibGlycinamide_synth_CS"/>
</dbReference>
<evidence type="ECO:0000256" key="2">
    <source>
        <dbReference type="ARBA" id="ARBA00001946"/>
    </source>
</evidence>
<dbReference type="InterPro" id="IPR016185">
    <property type="entry name" value="PreATP-grasp_dom_sf"/>
</dbReference>
<dbReference type="FunFam" id="3.90.600.10:FF:000001">
    <property type="entry name" value="Trifunctional purine biosynthetic protein adenosine-3"/>
    <property type="match status" value="1"/>
</dbReference>
<evidence type="ECO:0000256" key="16">
    <source>
        <dbReference type="ARBA" id="ARBA00079592"/>
    </source>
</evidence>
<dbReference type="GO" id="GO:0005524">
    <property type="term" value="F:ATP binding"/>
    <property type="evidence" value="ECO:0007669"/>
    <property type="project" value="UniProtKB-UniRule"/>
</dbReference>
<dbReference type="FunFam" id="3.40.50.20:FF:000006">
    <property type="entry name" value="Phosphoribosylamine--glycine ligase, chloroplastic"/>
    <property type="match status" value="1"/>
</dbReference>
<dbReference type="GO" id="GO:0006189">
    <property type="term" value="P:'de novo' IMP biosynthetic process"/>
    <property type="evidence" value="ECO:0007669"/>
    <property type="project" value="UniProtKB-UniRule"/>
</dbReference>
<dbReference type="InterPro" id="IPR013815">
    <property type="entry name" value="ATP_grasp_subdomain_1"/>
</dbReference>
<dbReference type="EC" id="6.3.4.13" evidence="4 17"/>
<evidence type="ECO:0000256" key="13">
    <source>
        <dbReference type="ARBA" id="ARBA00038345"/>
    </source>
</evidence>
<evidence type="ECO:0000256" key="6">
    <source>
        <dbReference type="ARBA" id="ARBA00022598"/>
    </source>
</evidence>
<keyword evidence="9 17" id="KW-0658">Purine biosynthesis</keyword>
<dbReference type="EMBL" id="CP012508">
    <property type="protein sequence ID" value="ALB21411.1"/>
    <property type="molecule type" value="Genomic_DNA"/>
</dbReference>
<dbReference type="Gene3D" id="3.40.50.20">
    <property type="match status" value="1"/>
</dbReference>
<dbReference type="Gene3D" id="3.30.470.20">
    <property type="entry name" value="ATP-grasp fold, B domain"/>
    <property type="match status" value="1"/>
</dbReference>
<dbReference type="Pfam" id="PF02844">
    <property type="entry name" value="GARS_N"/>
    <property type="match status" value="1"/>
</dbReference>
<dbReference type="FunFam" id="3.30.470.20:FF:000031">
    <property type="entry name" value="Phosphoribosylamine--glycine ligase"/>
    <property type="match status" value="1"/>
</dbReference>
<dbReference type="GO" id="GO:0004637">
    <property type="term" value="F:phosphoribosylamine-glycine ligase activity"/>
    <property type="evidence" value="ECO:0007669"/>
    <property type="project" value="UniProtKB-UniRule"/>
</dbReference>
<dbReference type="InterPro" id="IPR020560">
    <property type="entry name" value="PRibGlycinamide_synth_C-dom"/>
</dbReference>
<keyword evidence="8" id="KW-0547">Nucleotide-binding</keyword>
<comment type="pathway">
    <text evidence="3 17">Purine metabolism; IMP biosynthesis via de novo pathway; N(1)-(5-phospho-D-ribosyl)glycinamide from 5-phospho-alpha-D-ribose 1-diphosphate: step 2/2.</text>
</comment>
<gene>
    <name evidence="17" type="primary">purD</name>
    <name evidence="18" type="ORF">KU39_225</name>
</gene>
<dbReference type="SUPFAM" id="SSF52440">
    <property type="entry name" value="PreATP-grasp domain"/>
    <property type="match status" value="1"/>
</dbReference>
<dbReference type="GO" id="GO:0046872">
    <property type="term" value="F:metal ion binding"/>
    <property type="evidence" value="ECO:0007669"/>
    <property type="project" value="UniProtKB-KW"/>
</dbReference>
<dbReference type="InterPro" id="IPR020561">
    <property type="entry name" value="PRibGlycinamid_synth_ATP-grasp"/>
</dbReference>
<evidence type="ECO:0000256" key="7">
    <source>
        <dbReference type="ARBA" id="ARBA00022723"/>
    </source>
</evidence>
<evidence type="ECO:0000256" key="11">
    <source>
        <dbReference type="ARBA" id="ARBA00022842"/>
    </source>
</evidence>
<protein>
    <recommendedName>
        <fullName evidence="5 17">Phosphoribosylamine--glycine ligase</fullName>
        <ecNumber evidence="4 17">6.3.4.13</ecNumber>
    </recommendedName>
    <alternativeName>
        <fullName evidence="16 17">GARS</fullName>
    </alternativeName>
    <alternativeName>
        <fullName evidence="15 17">Phosphoribosylglycinamide synthetase</fullName>
    </alternativeName>
    <alternativeName>
        <fullName evidence="14 17">glycinamide ribonucleotide synthetase</fullName>
    </alternativeName>
</protein>
<dbReference type="PANTHER" id="PTHR43472">
    <property type="entry name" value="PHOSPHORIBOSYLAMINE--GLYCINE LIGASE"/>
    <property type="match status" value="1"/>
</dbReference>
<reference evidence="18 19" key="1">
    <citation type="journal article" date="2014" name="Genome Announc.">
        <title>Comparative Genome Analysis of Two Isolates of the Fish Pathogen Piscirickettsia salmonis from Different Hosts Reveals Major Differences in Virulence-Associated Secretion Systems.</title>
        <authorList>
            <person name="Bohle H."/>
            <person name="Henriquez P."/>
            <person name="Grothusen H."/>
            <person name="Navas E."/>
            <person name="Sandoval A."/>
            <person name="Bustamante F."/>
            <person name="Bustos P."/>
            <person name="Mancilla M."/>
        </authorList>
    </citation>
    <scope>NUCLEOTIDE SEQUENCE [LARGE SCALE GENOMIC DNA]</scope>
    <source>
        <strain evidence="19">B1-32597</strain>
    </source>
</reference>
<dbReference type="Pfam" id="PF01071">
    <property type="entry name" value="GARS_A"/>
    <property type="match status" value="1"/>
</dbReference>
<keyword evidence="12" id="KW-0464">Manganese</keyword>
<comment type="catalytic activity">
    <reaction evidence="17">
        <text>5-phospho-beta-D-ribosylamine + glycine + ATP = N(1)-(5-phospho-beta-D-ribosyl)glycinamide + ADP + phosphate + H(+)</text>
        <dbReference type="Rhea" id="RHEA:17453"/>
        <dbReference type="ChEBI" id="CHEBI:15378"/>
        <dbReference type="ChEBI" id="CHEBI:30616"/>
        <dbReference type="ChEBI" id="CHEBI:43474"/>
        <dbReference type="ChEBI" id="CHEBI:57305"/>
        <dbReference type="ChEBI" id="CHEBI:58681"/>
        <dbReference type="ChEBI" id="CHEBI:143788"/>
        <dbReference type="ChEBI" id="CHEBI:456216"/>
        <dbReference type="EC" id="6.3.4.13"/>
    </reaction>
</comment>
<dbReference type="InterPro" id="IPR037123">
    <property type="entry name" value="PRibGlycinamide_synth_C_sf"/>
</dbReference>
<evidence type="ECO:0000256" key="9">
    <source>
        <dbReference type="ARBA" id="ARBA00022755"/>
    </source>
</evidence>
<dbReference type="FunFam" id="3.30.1490.20:FF:000006">
    <property type="entry name" value="phosphoribosylamine--glycine ligase, chloroplastic-like"/>
    <property type="match status" value="1"/>
</dbReference>
<evidence type="ECO:0000313" key="18">
    <source>
        <dbReference type="EMBL" id="ALB21411.1"/>
    </source>
</evidence>
<evidence type="ECO:0000256" key="1">
    <source>
        <dbReference type="ARBA" id="ARBA00001936"/>
    </source>
</evidence>
<dbReference type="SUPFAM" id="SSF51246">
    <property type="entry name" value="Rudiment single hybrid motif"/>
    <property type="match status" value="1"/>
</dbReference>
<dbReference type="Pfam" id="PF02843">
    <property type="entry name" value="GARS_C"/>
    <property type="match status" value="1"/>
</dbReference>
<proteinExistence type="inferred from homology"/>
<dbReference type="PANTHER" id="PTHR43472:SF1">
    <property type="entry name" value="PHOSPHORIBOSYLAMINE--GLYCINE LIGASE, CHLOROPLASTIC"/>
    <property type="match status" value="1"/>
</dbReference>
<dbReference type="Gene3D" id="3.90.600.10">
    <property type="entry name" value="Phosphoribosylglycinamide synthetase, C-terminal domain"/>
    <property type="match status" value="1"/>
</dbReference>
<dbReference type="NCBIfam" id="TIGR00877">
    <property type="entry name" value="purD"/>
    <property type="match status" value="1"/>
</dbReference>
<comment type="similarity">
    <text evidence="13 17">Belongs to the GARS family.</text>
</comment>
<evidence type="ECO:0000256" key="4">
    <source>
        <dbReference type="ARBA" id="ARBA00013255"/>
    </source>
</evidence>
<comment type="cofactor">
    <cofactor evidence="1">
        <name>Mn(2+)</name>
        <dbReference type="ChEBI" id="CHEBI:29035"/>
    </cofactor>
</comment>
<dbReference type="InterPro" id="IPR011054">
    <property type="entry name" value="Rudment_hybrid_motif"/>
</dbReference>
<dbReference type="HAMAP" id="MF_00138">
    <property type="entry name" value="GARS"/>
    <property type="match status" value="1"/>
</dbReference>
<dbReference type="SUPFAM" id="SSF56059">
    <property type="entry name" value="Glutathione synthetase ATP-binding domain-like"/>
    <property type="match status" value="1"/>
</dbReference>
<evidence type="ECO:0000256" key="14">
    <source>
        <dbReference type="ARBA" id="ARBA00042242"/>
    </source>
</evidence>
<accession>A0A1L6TG98</accession>
<dbReference type="OrthoDB" id="9807240at2"/>
<keyword evidence="11" id="KW-0460">Magnesium</keyword>
<dbReference type="InterPro" id="IPR011761">
    <property type="entry name" value="ATP-grasp"/>
</dbReference>
<dbReference type="InterPro" id="IPR000115">
    <property type="entry name" value="PRibGlycinamide_synth"/>
</dbReference>
<evidence type="ECO:0000256" key="5">
    <source>
        <dbReference type="ARBA" id="ARBA00020605"/>
    </source>
</evidence>
<evidence type="ECO:0000256" key="15">
    <source>
        <dbReference type="ARBA" id="ARBA00042864"/>
    </source>
</evidence>
<dbReference type="SMART" id="SM01210">
    <property type="entry name" value="GARS_C"/>
    <property type="match status" value="1"/>
</dbReference>
<dbReference type="RefSeq" id="WP_017377621.1">
    <property type="nucleotide sequence ID" value="NZ_CP012508.1"/>
</dbReference>
<sequence>MKVLVVGQGGREHAMAWKIAQSDQVTAVFVAPGNAGTSLEEKVRNVAIDVLDINELIHFAKNNAIDLTVIGPEAPLVAGIVDQFNEAGLRCFGPSQAAAQLEGSKAFSKDFLARFSIPTAEYQVFNEIEPAKQYLQAKGVPIVIKADGLAAGKGVVVAWSTEEATTAIDDMLGENRFGDAGHRIVIEEFLQGEEASFMVMCDGKSIVPFATSQDHKARDDGDQGPNTGGMGAYSPAPVIDEEMHKKIMRTVIEPTIEGLAQEGITYTGFLYAGIMITATGPKVLEFNCRLGDPETQPLLFRLKSDFAKACLAATEQQLTEDALVWDERVALGVVLAVQGYPEQYPTGEVISGLDHTLIQAEAKVFHAGTRLNTEGQVITAGGRVLCATALGINAKEAQEKAYAASENVTWPNKYQRSDIGYRAINREN</sequence>